<dbReference type="AlphaFoldDB" id="A0A2C5X840"/>
<dbReference type="Proteomes" id="UP000222788">
    <property type="component" value="Unassembled WGS sequence"/>
</dbReference>
<keyword evidence="3" id="KW-1185">Reference proteome</keyword>
<keyword evidence="1" id="KW-0732">Signal</keyword>
<proteinExistence type="predicted"/>
<evidence type="ECO:0000313" key="3">
    <source>
        <dbReference type="Proteomes" id="UP000222788"/>
    </source>
</evidence>
<gene>
    <name evidence="2" type="ORF">CFIMG_008627RA00001</name>
</gene>
<feature type="chain" id="PRO_5012609348" evidence="1">
    <location>
        <begin position="23"/>
        <end position="73"/>
    </location>
</feature>
<name>A0A2C5X840_9PEZI</name>
<comment type="caution">
    <text evidence="2">The sequence shown here is derived from an EMBL/GenBank/DDBJ whole genome shotgun (WGS) entry which is preliminary data.</text>
</comment>
<feature type="signal peptide" evidence="1">
    <location>
        <begin position="1"/>
        <end position="22"/>
    </location>
</feature>
<organism evidence="2 3">
    <name type="scientific">Ceratocystis fimbriata CBS 114723</name>
    <dbReference type="NCBI Taxonomy" id="1035309"/>
    <lineage>
        <taxon>Eukaryota</taxon>
        <taxon>Fungi</taxon>
        <taxon>Dikarya</taxon>
        <taxon>Ascomycota</taxon>
        <taxon>Pezizomycotina</taxon>
        <taxon>Sordariomycetes</taxon>
        <taxon>Hypocreomycetidae</taxon>
        <taxon>Microascales</taxon>
        <taxon>Ceratocystidaceae</taxon>
        <taxon>Ceratocystis</taxon>
    </lineage>
</organism>
<accession>A0A2C5X840</accession>
<protein>
    <submittedName>
        <fullName evidence="2">Uncharacterized protein</fullName>
    </submittedName>
</protein>
<reference evidence="2 3" key="1">
    <citation type="journal article" date="2013" name="Fungal Biol.">
        <title>Analysis of microsatellite markers in the genome of the plant pathogen Ceratocystis fimbriata.</title>
        <authorList>
            <person name="Simpson M.C."/>
            <person name="Wilken P.M."/>
            <person name="Coetzee M.P."/>
            <person name="Wingfield M.J."/>
            <person name="Wingfield B.D."/>
        </authorList>
    </citation>
    <scope>NUCLEOTIDE SEQUENCE [LARGE SCALE GENOMIC DNA]</scope>
    <source>
        <strain evidence="2 3">CBS 114723</strain>
    </source>
</reference>
<dbReference type="EMBL" id="APWK03000009">
    <property type="protein sequence ID" value="PHH55598.1"/>
    <property type="molecule type" value="Genomic_DNA"/>
</dbReference>
<evidence type="ECO:0000313" key="2">
    <source>
        <dbReference type="EMBL" id="PHH55598.1"/>
    </source>
</evidence>
<evidence type="ECO:0000256" key="1">
    <source>
        <dbReference type="SAM" id="SignalP"/>
    </source>
</evidence>
<reference evidence="2 3" key="2">
    <citation type="journal article" date="2013" name="IMA Fungus">
        <title>IMA Genome-F 1: Ceratocystis fimbriata: Draft nuclear genome sequence for the plant pathogen, Ceratocystis fimbriata.</title>
        <authorList>
            <person name="Wilken P.M."/>
            <person name="Steenkamp E.T."/>
            <person name="Wingfield M.J."/>
            <person name="de Beer Z.W."/>
            <person name="Wingfield B.D."/>
        </authorList>
    </citation>
    <scope>NUCLEOTIDE SEQUENCE [LARGE SCALE GENOMIC DNA]</scope>
    <source>
        <strain evidence="2 3">CBS 114723</strain>
    </source>
</reference>
<sequence length="73" mass="8072">MHPRSIALILAFTGNAISAAIGNDVESAKTDSKLIARDPDPNCWWRHYTCWCEDDDGNPELSDDDKCEGPAHN</sequence>